<dbReference type="Gene3D" id="3.50.4.20">
    <property type="match status" value="1"/>
</dbReference>
<dbReference type="InterPro" id="IPR038141">
    <property type="entry name" value="YutD-like_sf"/>
</dbReference>
<sequence length="210" mass="25796">MRKDITPDMLNYNKFPGPKFVHFDNQVRSEGIELELVDNDKEGFKLENFQQRFSDILLKYDYILGDWSSDELRLRGFYKDERVVKNDSKIGRLDDYLKEYCNFGCAYFLLENPEPKEPQREEEEQPRRKRDNRKRRSRQKSNRDRQDLRVHWQEDRGYKRSKQDKQDFKVREQDRSYKKSEQKRRQSRSDNKGRDDKNQNQHFTIRKKGN</sequence>
<organism evidence="2 3">
    <name type="scientific">Streptococcus sobrinus</name>
    <dbReference type="NCBI Taxonomy" id="1310"/>
    <lineage>
        <taxon>Bacteria</taxon>
        <taxon>Bacillati</taxon>
        <taxon>Bacillota</taxon>
        <taxon>Bacilli</taxon>
        <taxon>Lactobacillales</taxon>
        <taxon>Streptococcaceae</taxon>
        <taxon>Streptococcus</taxon>
    </lineage>
</organism>
<feature type="region of interest" description="Disordered" evidence="1">
    <location>
        <begin position="115"/>
        <end position="210"/>
    </location>
</feature>
<name>A0ABM6W537_9STRE</name>
<dbReference type="PIRSF" id="PIRSF012565">
    <property type="entry name" value="DUF1027"/>
    <property type="match status" value="1"/>
</dbReference>
<proteinExistence type="predicted"/>
<dbReference type="RefSeq" id="WP_002962606.1">
    <property type="nucleotide sequence ID" value="NZ_CP029490.1"/>
</dbReference>
<evidence type="ECO:0000313" key="2">
    <source>
        <dbReference type="EMBL" id="AWN20433.1"/>
    </source>
</evidence>
<accession>A0ABM6W537</accession>
<evidence type="ECO:0000256" key="1">
    <source>
        <dbReference type="SAM" id="MobiDB-lite"/>
    </source>
</evidence>
<dbReference type="Pfam" id="PF06265">
    <property type="entry name" value="YutD-like"/>
    <property type="match status" value="1"/>
</dbReference>
<dbReference type="Proteomes" id="UP000245369">
    <property type="component" value="Chromosome"/>
</dbReference>
<dbReference type="EMBL" id="CP029490">
    <property type="protein sequence ID" value="AWN20433.1"/>
    <property type="molecule type" value="Genomic_DNA"/>
</dbReference>
<feature type="compositionally biased region" description="Basic and acidic residues" evidence="1">
    <location>
        <begin position="141"/>
        <end position="199"/>
    </location>
</feature>
<dbReference type="InterPro" id="IPR009370">
    <property type="entry name" value="YutD-like"/>
</dbReference>
<keyword evidence="3" id="KW-1185">Reference proteome</keyword>
<protein>
    <submittedName>
        <fullName evidence="2">DUF1027 domain-containing protein</fullName>
    </submittedName>
</protein>
<gene>
    <name evidence="2" type="ORF">DK182_03335</name>
</gene>
<reference evidence="2 3" key="1">
    <citation type="submission" date="2018-05" db="EMBL/GenBank/DDBJ databases">
        <title>Complete genome sequences of Streptococcus sobrinus.</title>
        <authorList>
            <person name="Sales M."/>
            <person name="Jensen P.A."/>
        </authorList>
    </citation>
    <scope>NUCLEOTIDE SEQUENCE [LARGE SCALE GENOMIC DNA]</scope>
    <source>
        <strain evidence="2 3">SL1</strain>
    </source>
</reference>
<evidence type="ECO:0000313" key="3">
    <source>
        <dbReference type="Proteomes" id="UP000245369"/>
    </source>
</evidence>
<dbReference type="GeneID" id="93923549"/>
<feature type="compositionally biased region" description="Basic residues" evidence="1">
    <location>
        <begin position="127"/>
        <end position="140"/>
    </location>
</feature>